<dbReference type="HAMAP" id="MF_00109">
    <property type="entry name" value="Shikimate_kinase"/>
    <property type="match status" value="1"/>
</dbReference>
<dbReference type="InterPro" id="IPR037158">
    <property type="entry name" value="Thr_synth_N_sf"/>
</dbReference>
<dbReference type="SUPFAM" id="SSF52540">
    <property type="entry name" value="P-loop containing nucleoside triphosphate hydrolases"/>
    <property type="match status" value="1"/>
</dbReference>
<comment type="caution">
    <text evidence="4">The sequence shown here is derived from an EMBL/GenBank/DDBJ whole genome shotgun (WGS) entry which is preliminary data.</text>
</comment>
<dbReference type="GO" id="GO:0005737">
    <property type="term" value="C:cytoplasm"/>
    <property type="evidence" value="ECO:0007669"/>
    <property type="project" value="TreeGrafter"/>
</dbReference>
<dbReference type="PRINTS" id="PR01100">
    <property type="entry name" value="SHIKIMTKNASE"/>
</dbReference>
<dbReference type="Pfam" id="PF01202">
    <property type="entry name" value="SKI"/>
    <property type="match status" value="1"/>
</dbReference>
<dbReference type="EMBL" id="JBBPFD010000022">
    <property type="protein sequence ID" value="KAK7881560.1"/>
    <property type="molecule type" value="Genomic_DNA"/>
</dbReference>
<evidence type="ECO:0000313" key="4">
    <source>
        <dbReference type="EMBL" id="KAK7881560.1"/>
    </source>
</evidence>
<dbReference type="InterPro" id="IPR029144">
    <property type="entry name" value="Thr_synth_N"/>
</dbReference>
<evidence type="ECO:0000256" key="1">
    <source>
        <dbReference type="ARBA" id="ARBA00001933"/>
    </source>
</evidence>
<keyword evidence="2" id="KW-0663">Pyridoxal phosphate</keyword>
<dbReference type="Proteomes" id="UP001460270">
    <property type="component" value="Unassembled WGS sequence"/>
</dbReference>
<reference evidence="5" key="1">
    <citation type="submission" date="2024-04" db="EMBL/GenBank/DDBJ databases">
        <title>Salinicola lusitanus LLJ914,a marine bacterium isolated from the Okinawa Trough.</title>
        <authorList>
            <person name="Li J."/>
        </authorList>
    </citation>
    <scope>NUCLEOTIDE SEQUENCE [LARGE SCALE GENOMIC DNA]</scope>
</reference>
<organism evidence="4 5">
    <name type="scientific">Mugilogobius chulae</name>
    <name type="common">yellowstripe goby</name>
    <dbReference type="NCBI Taxonomy" id="88201"/>
    <lineage>
        <taxon>Eukaryota</taxon>
        <taxon>Metazoa</taxon>
        <taxon>Chordata</taxon>
        <taxon>Craniata</taxon>
        <taxon>Vertebrata</taxon>
        <taxon>Euteleostomi</taxon>
        <taxon>Actinopterygii</taxon>
        <taxon>Neopterygii</taxon>
        <taxon>Teleostei</taxon>
        <taxon>Neoteleostei</taxon>
        <taxon>Acanthomorphata</taxon>
        <taxon>Gobiaria</taxon>
        <taxon>Gobiiformes</taxon>
        <taxon>Gobioidei</taxon>
        <taxon>Gobiidae</taxon>
        <taxon>Gobionellinae</taxon>
        <taxon>Mugilogobius</taxon>
    </lineage>
</organism>
<dbReference type="PANTHER" id="PTHR43515:SF1">
    <property type="entry name" value="THREONINE SYNTHASE-LIKE 1"/>
    <property type="match status" value="1"/>
</dbReference>
<gene>
    <name evidence="4" type="ORF">WMY93_029969</name>
</gene>
<dbReference type="SUPFAM" id="SSF53686">
    <property type="entry name" value="Tryptophan synthase beta subunit-like PLP-dependent enzymes"/>
    <property type="match status" value="1"/>
</dbReference>
<dbReference type="InterPro" id="IPR031322">
    <property type="entry name" value="Shikimate/glucono_kinase"/>
</dbReference>
<dbReference type="PROSITE" id="PS00165">
    <property type="entry name" value="DEHYDRATASE_SER_THR"/>
    <property type="match status" value="1"/>
</dbReference>
<dbReference type="InterPro" id="IPR000634">
    <property type="entry name" value="Ser/Thr_deHydtase_PyrdxlP-BS"/>
</dbReference>
<accession>A0AAW0MNA7</accession>
<dbReference type="Gene3D" id="3.90.1380.10">
    <property type="entry name" value="Threonine synthase, N-terminal domain"/>
    <property type="match status" value="1"/>
</dbReference>
<keyword evidence="5" id="KW-1185">Reference proteome</keyword>
<dbReference type="CDD" id="cd00464">
    <property type="entry name" value="SK"/>
    <property type="match status" value="1"/>
</dbReference>
<evidence type="ECO:0000259" key="3">
    <source>
        <dbReference type="Pfam" id="PF14821"/>
    </source>
</evidence>
<comment type="cofactor">
    <cofactor evidence="1">
        <name>pyridoxal 5'-phosphate</name>
        <dbReference type="ChEBI" id="CHEBI:597326"/>
    </cofactor>
</comment>
<dbReference type="PANTHER" id="PTHR43515">
    <property type="entry name" value="THREONINE SYNTHASE-LIKE 1"/>
    <property type="match status" value="1"/>
</dbReference>
<evidence type="ECO:0000313" key="5">
    <source>
        <dbReference type="Proteomes" id="UP001460270"/>
    </source>
</evidence>
<dbReference type="Gene3D" id="3.40.50.300">
    <property type="entry name" value="P-loop containing nucleotide triphosphate hydrolases"/>
    <property type="match status" value="1"/>
</dbReference>
<proteinExistence type="inferred from homology"/>
<dbReference type="GO" id="GO:0006520">
    <property type="term" value="P:amino acid metabolic process"/>
    <property type="evidence" value="ECO:0007669"/>
    <property type="project" value="InterPro"/>
</dbReference>
<protein>
    <recommendedName>
        <fullName evidence="3">Threonine synthase N-terminal domain-containing protein</fullName>
    </recommendedName>
</protein>
<dbReference type="Pfam" id="PF14821">
    <property type="entry name" value="Thr_synth_N"/>
    <property type="match status" value="1"/>
</dbReference>
<dbReference type="InterPro" id="IPR000623">
    <property type="entry name" value="Shikimate_kinase/TSH1"/>
</dbReference>
<sequence>MPCLCSESAAPLHHHHVASGSSAPWRTCHSFQIPLFYRPYLSTSTASKDSLLGDKNILLMGPPGAGKTTVGRIVAHKLGLPAVDIDDDVLEPTWNMPVAAKLASVGGRRFLEEEGKALCNFSASGCVISLSGSNPLDTFAMQHVKQSGIVVYLDVDAEDIIHRLARMKVNRIVGQEAGVPMKNILRYRKQFYEKWFDIRVLCGRGETVMEVADKVLKALERYNNAETFTSTRTNDASKNVYFSDVVVSGLAKDGGLYVPRKGLPKLEANEWVRLVDKSYQERALVLLEKCIHPCDVSALHLNAMVVKAYATNFASEEVAPVKHLMDNQYIQELFHGPTASFKDLALQLMPQLFAHCLPPMCNF</sequence>
<feature type="domain" description="Threonine synthase N-terminal" evidence="3">
    <location>
        <begin position="228"/>
        <end position="309"/>
    </location>
</feature>
<name>A0AAW0MNA7_9GOBI</name>
<evidence type="ECO:0000256" key="2">
    <source>
        <dbReference type="ARBA" id="ARBA00022898"/>
    </source>
</evidence>
<dbReference type="AlphaFoldDB" id="A0AAW0MNA7"/>
<dbReference type="GO" id="GO:0030170">
    <property type="term" value="F:pyridoxal phosphate binding"/>
    <property type="evidence" value="ECO:0007669"/>
    <property type="project" value="InterPro"/>
</dbReference>
<dbReference type="InterPro" id="IPR027417">
    <property type="entry name" value="P-loop_NTPase"/>
</dbReference>
<dbReference type="InterPro" id="IPR036052">
    <property type="entry name" value="TrpB-like_PALP_sf"/>
</dbReference>